<dbReference type="GO" id="GO:0000723">
    <property type="term" value="P:telomere maintenance"/>
    <property type="evidence" value="ECO:0007669"/>
    <property type="project" value="InterPro"/>
</dbReference>
<evidence type="ECO:0000256" key="13">
    <source>
        <dbReference type="ARBA" id="ARBA00023125"/>
    </source>
</evidence>
<feature type="region of interest" description="Disordered" evidence="18">
    <location>
        <begin position="56"/>
        <end position="75"/>
    </location>
</feature>
<dbReference type="SUPFAM" id="SSF100939">
    <property type="entry name" value="SPOC domain-like"/>
    <property type="match status" value="1"/>
</dbReference>
<evidence type="ECO:0000256" key="17">
    <source>
        <dbReference type="ARBA" id="ARBA00031811"/>
    </source>
</evidence>
<dbReference type="GO" id="GO:0003678">
    <property type="term" value="F:DNA helicase activity"/>
    <property type="evidence" value="ECO:0007669"/>
    <property type="project" value="UniProtKB-EC"/>
</dbReference>
<dbReference type="PANTHER" id="PTHR12604:SF2">
    <property type="entry name" value="X-RAY REPAIR CROSS-COMPLEMENTING PROTEIN 6"/>
    <property type="match status" value="1"/>
</dbReference>
<proteinExistence type="inferred from homology"/>
<dbReference type="InterPro" id="IPR005160">
    <property type="entry name" value="Ku_C"/>
</dbReference>
<dbReference type="CDD" id="cd00788">
    <property type="entry name" value="KU70"/>
    <property type="match status" value="1"/>
</dbReference>
<dbReference type="Pfam" id="PF03731">
    <property type="entry name" value="Ku_N"/>
    <property type="match status" value="1"/>
</dbReference>
<evidence type="ECO:0000259" key="19">
    <source>
        <dbReference type="SMART" id="SM00559"/>
    </source>
</evidence>
<evidence type="ECO:0000256" key="3">
    <source>
        <dbReference type="ARBA" id="ARBA00005240"/>
    </source>
</evidence>
<evidence type="ECO:0000256" key="15">
    <source>
        <dbReference type="ARBA" id="ARBA00023204"/>
    </source>
</evidence>
<keyword evidence="13" id="KW-0238">DNA-binding</keyword>
<keyword evidence="15" id="KW-0234">DNA repair</keyword>
<dbReference type="InterPro" id="IPR016194">
    <property type="entry name" value="SPOC-like_C_dom_sf"/>
</dbReference>
<comment type="similarity">
    <text evidence="3">Belongs to the ku70 family.</text>
</comment>
<evidence type="ECO:0000256" key="18">
    <source>
        <dbReference type="SAM" id="MobiDB-lite"/>
    </source>
</evidence>
<keyword evidence="9" id="KW-0378">Hydrolase</keyword>
<dbReference type="Gene3D" id="4.10.970.10">
    <property type="entry name" value="Ku70, bridge and pillars"/>
    <property type="match status" value="1"/>
</dbReference>
<dbReference type="Gene3D" id="3.40.50.410">
    <property type="entry name" value="von Willebrand factor, type A domain"/>
    <property type="match status" value="1"/>
</dbReference>
<evidence type="ECO:0000256" key="12">
    <source>
        <dbReference type="ARBA" id="ARBA00022895"/>
    </source>
</evidence>
<evidence type="ECO:0000256" key="16">
    <source>
        <dbReference type="ARBA" id="ARBA00023242"/>
    </source>
</evidence>
<dbReference type="OrthoDB" id="761538at2759"/>
<dbReference type="InterPro" id="IPR036465">
    <property type="entry name" value="vWFA_dom_sf"/>
</dbReference>
<dbReference type="GO" id="GO:0003684">
    <property type="term" value="F:damaged DNA binding"/>
    <property type="evidence" value="ECO:0007669"/>
    <property type="project" value="InterPro"/>
</dbReference>
<dbReference type="GO" id="GO:0006303">
    <property type="term" value="P:double-strand break repair via nonhomologous end joining"/>
    <property type="evidence" value="ECO:0007669"/>
    <property type="project" value="InterPro"/>
</dbReference>
<keyword evidence="10" id="KW-0347">Helicase</keyword>
<dbReference type="InterPro" id="IPR006165">
    <property type="entry name" value="Ku70"/>
</dbReference>
<dbReference type="GO" id="GO:0005524">
    <property type="term" value="F:ATP binding"/>
    <property type="evidence" value="ECO:0007669"/>
    <property type="project" value="UniProtKB-KW"/>
</dbReference>
<dbReference type="Gene3D" id="2.40.290.10">
    <property type="match status" value="1"/>
</dbReference>
<evidence type="ECO:0000313" key="20">
    <source>
        <dbReference type="EMBL" id="PKI83438.1"/>
    </source>
</evidence>
<dbReference type="GO" id="GO:0016787">
    <property type="term" value="F:hydrolase activity"/>
    <property type="evidence" value="ECO:0007669"/>
    <property type="project" value="UniProtKB-KW"/>
</dbReference>
<feature type="domain" description="Ku" evidence="19">
    <location>
        <begin position="317"/>
        <end position="460"/>
    </location>
</feature>
<keyword evidence="7" id="KW-0547">Nucleotide-binding</keyword>
<dbReference type="GO" id="GO:0003690">
    <property type="term" value="F:double-stranded DNA binding"/>
    <property type="evidence" value="ECO:0007669"/>
    <property type="project" value="TreeGrafter"/>
</dbReference>
<evidence type="ECO:0000256" key="10">
    <source>
        <dbReference type="ARBA" id="ARBA00022806"/>
    </source>
</evidence>
<evidence type="ECO:0000256" key="8">
    <source>
        <dbReference type="ARBA" id="ARBA00022763"/>
    </source>
</evidence>
<dbReference type="EMBL" id="KZ454991">
    <property type="protein sequence ID" value="PKI83438.1"/>
    <property type="molecule type" value="Genomic_DNA"/>
</dbReference>
<reference evidence="20 21" key="1">
    <citation type="submission" date="2017-10" db="EMBL/GenBank/DDBJ databases">
        <title>A novel species of cold-tolerant Malassezia isolated from bats.</title>
        <authorList>
            <person name="Lorch J.M."/>
            <person name="Palmer J.M."/>
            <person name="Vanderwolf K.J."/>
            <person name="Schmidt K.Z."/>
            <person name="Verant M.L."/>
            <person name="Weller T.J."/>
            <person name="Blehert D.S."/>
        </authorList>
    </citation>
    <scope>NUCLEOTIDE SEQUENCE [LARGE SCALE GENOMIC DNA]</scope>
    <source>
        <strain evidence="20 21">NWHC:44797-103</strain>
    </source>
</reference>
<dbReference type="Pfam" id="PF03730">
    <property type="entry name" value="Ku_C"/>
    <property type="match status" value="1"/>
</dbReference>
<evidence type="ECO:0000256" key="14">
    <source>
        <dbReference type="ARBA" id="ARBA00023172"/>
    </source>
</evidence>
<protein>
    <recommendedName>
        <fullName evidence="5">ATP-dependent DNA helicase II subunit 1</fullName>
        <ecNumber evidence="4">3.6.4.12</ecNumber>
    </recommendedName>
    <alternativeName>
        <fullName evidence="17">ATP-dependent DNA helicase II subunit Ku70</fullName>
    </alternativeName>
</protein>
<evidence type="ECO:0000256" key="11">
    <source>
        <dbReference type="ARBA" id="ARBA00022840"/>
    </source>
</evidence>
<keyword evidence="14" id="KW-0233">DNA recombination</keyword>
<evidence type="ECO:0000256" key="9">
    <source>
        <dbReference type="ARBA" id="ARBA00022801"/>
    </source>
</evidence>
<organism evidence="20 21">
    <name type="scientific">Malassezia vespertilionis</name>
    <dbReference type="NCBI Taxonomy" id="2020962"/>
    <lineage>
        <taxon>Eukaryota</taxon>
        <taxon>Fungi</taxon>
        <taxon>Dikarya</taxon>
        <taxon>Basidiomycota</taxon>
        <taxon>Ustilaginomycotina</taxon>
        <taxon>Malasseziomycetes</taxon>
        <taxon>Malasseziales</taxon>
        <taxon>Malasseziaceae</taxon>
        <taxon>Malassezia</taxon>
    </lineage>
</organism>
<sequence length="590" mass="66102">MHANVDGEIPLLTAFRAAEKLMENKLVSSPKDYVGIMLWNTVRYTLLIQGGIQDDDSKSRAIPAEHTNKTSSKAMEKRFAPAHTPMRIDNALANALQLLTTSCVPHCADRSVKAGTRRVFFITNQDDPFPGNDKKLVQKASIEKMKEFYRRGIDAEPFFLGSAAHPFQVNLFYAEIFGVYDDGLIEDALRPWRLRLLQDQNVSKVNSWDSTTKWKELDEQMDGRDMPKRVIFDLMLDLGAIAKKDADDRHAKAHYALISEAAVEMPVRISSYGKEDPEDFDEVIAHQQVFDTVRLFVFAHSLKTTGSIVRDAKPAGAYQVSSGSTASLETRIILSEDEIKALRVFGRVPGITLLGFKDISTLNYLDNVKHSYFIYPSDVEFPGSKCVFTALLHAMHAKAKYALALFMPRENVIPAFVALLPQAEEIDEDGAQIVPPGMNMIILPYADDLRQAPQAPTKEANAEEVSAAEKVIDSFLRKEPFNPDTYTNPVLAHHYNVLKAVAFERPLPPYRDGTVPEYSLIGQRSLHAIRAWNQAIHADPRTSMQAPKAEARAAHKVEPMSKERDAELRYLHQQGLLVTLNDARSTCSVH</sequence>
<dbReference type="AlphaFoldDB" id="A0A2N1JA52"/>
<keyword evidence="12" id="KW-0779">Telomere</keyword>
<dbReference type="EC" id="3.6.4.12" evidence="4"/>
<gene>
    <name evidence="20" type="primary">KU70</name>
    <name evidence="20" type="ORF">MVES_002509</name>
</gene>
<name>A0A2N1JA52_9BASI</name>
<dbReference type="FunFam" id="2.40.290.10:FF:000001">
    <property type="entry name" value="X-ray repair cross complementing 6"/>
    <property type="match status" value="1"/>
</dbReference>
<dbReference type="Gene3D" id="1.10.1600.10">
    <property type="match status" value="1"/>
</dbReference>
<dbReference type="STRING" id="2020962.A0A2N1JA52"/>
<dbReference type="GO" id="GO:0043564">
    <property type="term" value="C:Ku70:Ku80 complex"/>
    <property type="evidence" value="ECO:0007669"/>
    <property type="project" value="InterPro"/>
</dbReference>
<dbReference type="InterPro" id="IPR027388">
    <property type="entry name" value="Ku70_bridge/pillars_dom_sf"/>
</dbReference>
<dbReference type="SUPFAM" id="SSF53300">
    <property type="entry name" value="vWA-like"/>
    <property type="match status" value="1"/>
</dbReference>
<dbReference type="PIRSF" id="PIRSF003033">
    <property type="entry name" value="Ku70"/>
    <property type="match status" value="1"/>
</dbReference>
<evidence type="ECO:0000256" key="6">
    <source>
        <dbReference type="ARBA" id="ARBA00022454"/>
    </source>
</evidence>
<dbReference type="Proteomes" id="UP000232875">
    <property type="component" value="Unassembled WGS sequence"/>
</dbReference>
<evidence type="ECO:0000256" key="1">
    <source>
        <dbReference type="ARBA" id="ARBA00004123"/>
    </source>
</evidence>
<evidence type="ECO:0000313" key="21">
    <source>
        <dbReference type="Proteomes" id="UP000232875"/>
    </source>
</evidence>
<dbReference type="InterPro" id="IPR005161">
    <property type="entry name" value="Ku_N"/>
</dbReference>
<dbReference type="PANTHER" id="PTHR12604">
    <property type="entry name" value="KU AUTOANTIGEN DNA HELICASE"/>
    <property type="match status" value="1"/>
</dbReference>
<dbReference type="GO" id="GO:0000781">
    <property type="term" value="C:chromosome, telomeric region"/>
    <property type="evidence" value="ECO:0007669"/>
    <property type="project" value="UniProtKB-SubCell"/>
</dbReference>
<evidence type="ECO:0000256" key="7">
    <source>
        <dbReference type="ARBA" id="ARBA00022741"/>
    </source>
</evidence>
<dbReference type="InterPro" id="IPR006164">
    <property type="entry name" value="DNA_bd_Ku70/Ku80"/>
</dbReference>
<keyword evidence="11" id="KW-0067">ATP-binding</keyword>
<evidence type="ECO:0000256" key="2">
    <source>
        <dbReference type="ARBA" id="ARBA00004574"/>
    </source>
</evidence>
<dbReference type="GO" id="GO:0042162">
    <property type="term" value="F:telomeric DNA binding"/>
    <property type="evidence" value="ECO:0007669"/>
    <property type="project" value="InterPro"/>
</dbReference>
<dbReference type="Pfam" id="PF02735">
    <property type="entry name" value="Ku"/>
    <property type="match status" value="1"/>
</dbReference>
<dbReference type="SMART" id="SM00559">
    <property type="entry name" value="Ku78"/>
    <property type="match status" value="1"/>
</dbReference>
<keyword evidence="16" id="KW-0539">Nucleus</keyword>
<evidence type="ECO:0000256" key="4">
    <source>
        <dbReference type="ARBA" id="ARBA00012551"/>
    </source>
</evidence>
<evidence type="ECO:0000256" key="5">
    <source>
        <dbReference type="ARBA" id="ARBA00021796"/>
    </source>
</evidence>
<keyword evidence="6" id="KW-0158">Chromosome</keyword>
<comment type="subcellular location">
    <subcellularLocation>
        <location evidence="2">Chromosome</location>
        <location evidence="2">Telomere</location>
    </subcellularLocation>
    <subcellularLocation>
        <location evidence="1">Nucleus</location>
    </subcellularLocation>
</comment>
<accession>A0A2N1JA52</accession>
<dbReference type="InterPro" id="IPR047087">
    <property type="entry name" value="KU70_core_dom"/>
</dbReference>
<keyword evidence="21" id="KW-1185">Reference proteome</keyword>
<dbReference type="GO" id="GO:0006310">
    <property type="term" value="P:DNA recombination"/>
    <property type="evidence" value="ECO:0007669"/>
    <property type="project" value="UniProtKB-KW"/>
</dbReference>
<keyword evidence="8" id="KW-0227">DNA damage</keyword>